<gene>
    <name evidence="7" type="primary">menE</name>
    <name evidence="7" type="ORF">JYB87_00880</name>
</gene>
<organism evidence="7 8">
    <name type="scientific">Shewanella avicenniae</name>
    <dbReference type="NCBI Taxonomy" id="2814294"/>
    <lineage>
        <taxon>Bacteria</taxon>
        <taxon>Pseudomonadati</taxon>
        <taxon>Pseudomonadota</taxon>
        <taxon>Gammaproteobacteria</taxon>
        <taxon>Alteromonadales</taxon>
        <taxon>Shewanellaceae</taxon>
        <taxon>Shewanella</taxon>
    </lineage>
</organism>
<name>A0ABX7QV40_9GAMM</name>
<dbReference type="InterPro" id="IPR000873">
    <property type="entry name" value="AMP-dep_synth/lig_dom"/>
</dbReference>
<dbReference type="Gene3D" id="3.40.50.12780">
    <property type="entry name" value="N-terminal domain of ligase-like"/>
    <property type="match status" value="1"/>
</dbReference>
<dbReference type="CDD" id="cd17630">
    <property type="entry name" value="OSB_MenE-like"/>
    <property type="match status" value="1"/>
</dbReference>
<dbReference type="GO" id="GO:0008756">
    <property type="term" value="F:o-succinylbenzoate-CoA ligase activity"/>
    <property type="evidence" value="ECO:0007669"/>
    <property type="project" value="UniProtKB-EC"/>
</dbReference>
<evidence type="ECO:0000256" key="4">
    <source>
        <dbReference type="ARBA" id="ARBA00022840"/>
    </source>
</evidence>
<evidence type="ECO:0000256" key="2">
    <source>
        <dbReference type="ARBA" id="ARBA00022598"/>
    </source>
</evidence>
<evidence type="ECO:0000313" key="8">
    <source>
        <dbReference type="Proteomes" id="UP000662770"/>
    </source>
</evidence>
<keyword evidence="1" id="KW-0474">Menaquinone biosynthesis</keyword>
<sequence length="491" mass="53487">MRSPPYLALGNNLSVSPLHHTAAAAPNAIALRSGTQVTNYQQLSQQVLALGQWLSDQGLKAGDKLGIVASNCVEMVLLYWACVDRGLLFCPLSPKFPDLQLQEIMQRLSINTLWCPDDNRNTLWSADNSFKVQRLSPNFTDLAVNSLASQNNTIPDIEIDKPVNLLLTSGSSGVPKGAVHSLSNHIANAEGSLQRIALSENDGWLLSLPLFHIGGLAIVNRCALSGAAIIMVDDTLPLSDQLQRDPISHLSLVATQLQRLSADSPASLTNVRCLLLGGGAIGRELTDALQQMGIRAFTSYGMTEMGSQITTSAAHIPGSGELLPNRELCIRDGEIWVKGATLFLGYLQADGSLVRDTDADGWFCTKDRGYFDDHGQLHIQGRSDNMFICGGENIQPEEVEAALKLHPQILDAIVFGEANDEFGLLPSAILKTRNGSLLPETELTEFLASKIARFKRPRVYYPWPNGDFQGLKVQRKKVIQAIITQSQSLKK</sequence>
<dbReference type="Gene3D" id="3.30.300.30">
    <property type="match status" value="1"/>
</dbReference>
<evidence type="ECO:0000256" key="3">
    <source>
        <dbReference type="ARBA" id="ARBA00022741"/>
    </source>
</evidence>
<dbReference type="InterPro" id="IPR042099">
    <property type="entry name" value="ANL_N_sf"/>
</dbReference>
<evidence type="ECO:0000259" key="6">
    <source>
        <dbReference type="Pfam" id="PF13193"/>
    </source>
</evidence>
<protein>
    <submittedName>
        <fullName evidence="7">O-succinylbenzoate--CoA ligase</fullName>
        <ecNumber evidence="7">6.2.1.26</ecNumber>
    </submittedName>
</protein>
<dbReference type="InterPro" id="IPR010192">
    <property type="entry name" value="MenE"/>
</dbReference>
<dbReference type="SUPFAM" id="SSF56801">
    <property type="entry name" value="Acetyl-CoA synthetase-like"/>
    <property type="match status" value="1"/>
</dbReference>
<reference evidence="7 8" key="1">
    <citation type="submission" date="2021-03" db="EMBL/GenBank/DDBJ databases">
        <title>Novel species identification of genus Shewanella.</title>
        <authorList>
            <person name="Liu G."/>
            <person name="Zhang Q."/>
        </authorList>
    </citation>
    <scope>NUCLEOTIDE SEQUENCE [LARGE SCALE GENOMIC DNA]</scope>
    <source>
        <strain evidence="7 8">FJAT-51800</strain>
    </source>
</reference>
<keyword evidence="2 7" id="KW-0436">Ligase</keyword>
<dbReference type="Pfam" id="PF00501">
    <property type="entry name" value="AMP-binding"/>
    <property type="match status" value="1"/>
</dbReference>
<keyword evidence="8" id="KW-1185">Reference proteome</keyword>
<dbReference type="InterPro" id="IPR025110">
    <property type="entry name" value="AMP-bd_C"/>
</dbReference>
<dbReference type="PROSITE" id="PS00455">
    <property type="entry name" value="AMP_BINDING"/>
    <property type="match status" value="1"/>
</dbReference>
<proteinExistence type="predicted"/>
<dbReference type="InterPro" id="IPR045851">
    <property type="entry name" value="AMP-bd_C_sf"/>
</dbReference>
<feature type="domain" description="AMP-binding enzyme C-terminal" evidence="6">
    <location>
        <begin position="398"/>
        <end position="460"/>
    </location>
</feature>
<dbReference type="NCBIfam" id="TIGR01923">
    <property type="entry name" value="menE"/>
    <property type="match status" value="1"/>
</dbReference>
<accession>A0ABX7QV40</accession>
<dbReference type="Proteomes" id="UP000662770">
    <property type="component" value="Chromosome"/>
</dbReference>
<dbReference type="Pfam" id="PF13193">
    <property type="entry name" value="AMP-binding_C"/>
    <property type="match status" value="1"/>
</dbReference>
<dbReference type="PANTHER" id="PTHR43201:SF32">
    <property type="entry name" value="2-SUCCINYLBENZOATE--COA LIGASE, CHLOROPLASTIC_PEROXISOMAL"/>
    <property type="match status" value="1"/>
</dbReference>
<dbReference type="EMBL" id="CP071503">
    <property type="protein sequence ID" value="QSX35372.1"/>
    <property type="molecule type" value="Genomic_DNA"/>
</dbReference>
<dbReference type="InterPro" id="IPR020845">
    <property type="entry name" value="AMP-binding_CS"/>
</dbReference>
<keyword evidence="4" id="KW-0067">ATP-binding</keyword>
<feature type="domain" description="AMP-dependent synthetase/ligase" evidence="5">
    <location>
        <begin position="19"/>
        <end position="347"/>
    </location>
</feature>
<evidence type="ECO:0000259" key="5">
    <source>
        <dbReference type="Pfam" id="PF00501"/>
    </source>
</evidence>
<dbReference type="PANTHER" id="PTHR43201">
    <property type="entry name" value="ACYL-COA SYNTHETASE"/>
    <property type="match status" value="1"/>
</dbReference>
<evidence type="ECO:0000256" key="1">
    <source>
        <dbReference type="ARBA" id="ARBA00022428"/>
    </source>
</evidence>
<keyword evidence="3" id="KW-0547">Nucleotide-binding</keyword>
<dbReference type="EC" id="6.2.1.26" evidence="7"/>
<evidence type="ECO:0000313" key="7">
    <source>
        <dbReference type="EMBL" id="QSX35372.1"/>
    </source>
</evidence>